<evidence type="ECO:0000313" key="1">
    <source>
        <dbReference type="EMBL" id="DAD81218.1"/>
    </source>
</evidence>
<dbReference type="EMBL" id="BK014897">
    <property type="protein sequence ID" value="DAD81218.1"/>
    <property type="molecule type" value="Genomic_DNA"/>
</dbReference>
<accession>A0A8S5MG53</accession>
<protein>
    <submittedName>
        <fullName evidence="1">Uncharacterized protein</fullName>
    </submittedName>
</protein>
<organism evidence="1">
    <name type="scientific">Phage sp. ctrsQ3</name>
    <dbReference type="NCBI Taxonomy" id="2826752"/>
    <lineage>
        <taxon>Viruses</taxon>
    </lineage>
</organism>
<name>A0A8S5MG53_9VIRU</name>
<reference evidence="1" key="1">
    <citation type="journal article" date="2021" name="Proc. Natl. Acad. Sci. U.S.A.">
        <title>A Catalog of Tens of Thousands of Viruses from Human Metagenomes Reveals Hidden Associations with Chronic Diseases.</title>
        <authorList>
            <person name="Tisza M.J."/>
            <person name="Buck C.B."/>
        </authorList>
    </citation>
    <scope>NUCLEOTIDE SEQUENCE</scope>
    <source>
        <strain evidence="1">CtrsQ3</strain>
    </source>
</reference>
<proteinExistence type="predicted"/>
<sequence>MTLSRNITLEMYLTQQQVAQRVSDPQPWSVTWG</sequence>